<evidence type="ECO:0000313" key="4">
    <source>
        <dbReference type="Proteomes" id="UP000649573"/>
    </source>
</evidence>
<dbReference type="Proteomes" id="UP000649573">
    <property type="component" value="Unassembled WGS sequence"/>
</dbReference>
<evidence type="ECO:0000256" key="1">
    <source>
        <dbReference type="ARBA" id="ARBA00009570"/>
    </source>
</evidence>
<gene>
    <name evidence="3" type="ORF">GCM10010178_40050</name>
</gene>
<evidence type="ECO:0000313" key="3">
    <source>
        <dbReference type="EMBL" id="GGU43509.1"/>
    </source>
</evidence>
<dbReference type="Pfam" id="PF00866">
    <property type="entry name" value="Ring_hydroxyl_B"/>
    <property type="match status" value="1"/>
</dbReference>
<accession>A0ABQ2ULF0</accession>
<dbReference type="Gene3D" id="3.10.450.50">
    <property type="match status" value="1"/>
</dbReference>
<dbReference type="GO" id="GO:0051213">
    <property type="term" value="F:dioxygenase activity"/>
    <property type="evidence" value="ECO:0007669"/>
    <property type="project" value="UniProtKB-KW"/>
</dbReference>
<dbReference type="RefSeq" id="WP_189255219.1">
    <property type="nucleotide sequence ID" value="NZ_BMRE01000016.1"/>
</dbReference>
<proteinExistence type="inferred from homology"/>
<evidence type="ECO:0000256" key="2">
    <source>
        <dbReference type="ARBA" id="ARBA00023002"/>
    </source>
</evidence>
<comment type="caution">
    <text evidence="3">The sequence shown here is derived from an EMBL/GenBank/DDBJ whole genome shotgun (WGS) entry which is preliminary data.</text>
</comment>
<dbReference type="InterPro" id="IPR000391">
    <property type="entry name" value="Rng_hydr_dOase-bsu"/>
</dbReference>
<keyword evidence="4" id="KW-1185">Reference proteome</keyword>
<name>A0ABQ2ULF0_9PSEU</name>
<protein>
    <submittedName>
        <fullName evidence="3">Ring-hydroxylating dioxygenase subunit beta</fullName>
    </submittedName>
</protein>
<keyword evidence="2" id="KW-0560">Oxidoreductase</keyword>
<dbReference type="InterPro" id="IPR032710">
    <property type="entry name" value="NTF2-like_dom_sf"/>
</dbReference>
<keyword evidence="3" id="KW-0223">Dioxygenase</keyword>
<dbReference type="EMBL" id="BMRE01000016">
    <property type="protein sequence ID" value="GGU43509.1"/>
    <property type="molecule type" value="Genomic_DNA"/>
</dbReference>
<dbReference type="SUPFAM" id="SSF54427">
    <property type="entry name" value="NTF2-like"/>
    <property type="match status" value="1"/>
</dbReference>
<comment type="similarity">
    <text evidence="1">Belongs to the bacterial ring-hydroxylating dioxygenase beta subunit family.</text>
</comment>
<reference evidence="4" key="1">
    <citation type="journal article" date="2019" name="Int. J. Syst. Evol. Microbiol.">
        <title>The Global Catalogue of Microorganisms (GCM) 10K type strain sequencing project: providing services to taxonomists for standard genome sequencing and annotation.</title>
        <authorList>
            <consortium name="The Broad Institute Genomics Platform"/>
            <consortium name="The Broad Institute Genome Sequencing Center for Infectious Disease"/>
            <person name="Wu L."/>
            <person name="Ma J."/>
        </authorList>
    </citation>
    <scope>NUCLEOTIDE SEQUENCE [LARGE SCALE GENOMIC DNA]</scope>
    <source>
        <strain evidence="4">JCM 3296</strain>
    </source>
</reference>
<sequence length="157" mass="18240">MSELRDEIEELYARYAELLDDDCDLDGWLDLFLDDTRYELISRENFQLNLPVGLIICENKGMLKDRLFAMRELMLATPRWTRRVIGNLRVRAMQGDEVHVRAGYIIAQGLRAEPLALFSAGEFRDILTRGDDGNLRFRHKLTIYDHDLIANSVVKPL</sequence>
<organism evidence="3 4">
    <name type="scientific">Lentzea flava</name>
    <dbReference type="NCBI Taxonomy" id="103732"/>
    <lineage>
        <taxon>Bacteria</taxon>
        <taxon>Bacillati</taxon>
        <taxon>Actinomycetota</taxon>
        <taxon>Actinomycetes</taxon>
        <taxon>Pseudonocardiales</taxon>
        <taxon>Pseudonocardiaceae</taxon>
        <taxon>Lentzea</taxon>
    </lineage>
</organism>